<sequence>MNITLEKITQPTILNYFQKLNAGDFTATANLFAEDGVMYPPLDPAVIGSEEIATYLQKEAQDIKAEPQQIDSENLADNHIQIKITGKAHTSWCAVNVMWLFILNPKREILEAKIKLLASPQDLVALRPPHKEYTELPSMNN</sequence>
<dbReference type="InterPro" id="IPR002075">
    <property type="entry name" value="NTF2_dom"/>
</dbReference>
<evidence type="ECO:0000313" key="3">
    <source>
        <dbReference type="Proteomes" id="UP001483337"/>
    </source>
</evidence>
<dbReference type="RefSeq" id="WP_353930774.1">
    <property type="nucleotide sequence ID" value="NZ_CP150886.1"/>
</dbReference>
<evidence type="ECO:0000313" key="2">
    <source>
        <dbReference type="EMBL" id="WZB87863.1"/>
    </source>
</evidence>
<protein>
    <submittedName>
        <fullName evidence="2">Nuclear transport factor 2 family protein</fullName>
    </submittedName>
</protein>
<reference evidence="2 3" key="1">
    <citation type="submission" date="2024-04" db="EMBL/GenBank/DDBJ databases">
        <title>Okeanomitos corallinicola gen. &amp; sp. nov. (Nostocales, Cyanobacteria), a new toxic marine heterocyst-forming cyanobacterium from a coral reef.</title>
        <authorList>
            <person name="Li H."/>
            <person name="Li R."/>
            <person name="Kang J."/>
            <person name="Hii K.S."/>
            <person name="Mohamed H.F."/>
            <person name="Xu X."/>
            <person name="Luo Z."/>
        </authorList>
    </citation>
    <scope>NUCLEOTIDE SEQUENCE [LARGE SCALE GENOMIC DNA]</scope>
    <source>
        <strain evidence="2 3">TIOX110</strain>
    </source>
</reference>
<keyword evidence="3" id="KW-1185">Reference proteome</keyword>
<gene>
    <name evidence="2" type="ORF">WJM97_21300</name>
</gene>
<dbReference type="SUPFAM" id="SSF54427">
    <property type="entry name" value="NTF2-like"/>
    <property type="match status" value="1"/>
</dbReference>
<name>A0ABZ2UUL6_9CYAN</name>
<feature type="domain" description="Nuclear transport factor 2" evidence="1">
    <location>
        <begin position="13"/>
        <end position="107"/>
    </location>
</feature>
<organism evidence="2 3">
    <name type="scientific">Okeanomitos corallinicola TIOX110</name>
    <dbReference type="NCBI Taxonomy" id="3133117"/>
    <lineage>
        <taxon>Bacteria</taxon>
        <taxon>Bacillati</taxon>
        <taxon>Cyanobacteriota</taxon>
        <taxon>Cyanophyceae</taxon>
        <taxon>Nostocales</taxon>
        <taxon>Aphanizomenonaceae</taxon>
        <taxon>Okeanomitos</taxon>
    </lineage>
</organism>
<dbReference type="InterPro" id="IPR032710">
    <property type="entry name" value="NTF2-like_dom_sf"/>
</dbReference>
<dbReference type="Proteomes" id="UP001483337">
    <property type="component" value="Chromosome"/>
</dbReference>
<dbReference type="Gene3D" id="3.10.450.50">
    <property type="match status" value="1"/>
</dbReference>
<dbReference type="EMBL" id="CP150886">
    <property type="protein sequence ID" value="WZB87863.1"/>
    <property type="molecule type" value="Genomic_DNA"/>
</dbReference>
<evidence type="ECO:0000259" key="1">
    <source>
        <dbReference type="Pfam" id="PF02136"/>
    </source>
</evidence>
<accession>A0ABZ2UUL6</accession>
<dbReference type="Pfam" id="PF02136">
    <property type="entry name" value="NTF2"/>
    <property type="match status" value="1"/>
</dbReference>
<proteinExistence type="predicted"/>